<dbReference type="Pfam" id="PF19711">
    <property type="entry name" value="DUF6207"/>
    <property type="match status" value="1"/>
</dbReference>
<gene>
    <name evidence="2" type="ORF">AB5J55_41875</name>
</gene>
<reference evidence="2" key="1">
    <citation type="submission" date="2024-07" db="EMBL/GenBank/DDBJ databases">
        <authorList>
            <person name="Yu S.T."/>
        </authorList>
    </citation>
    <scope>NUCLEOTIDE SEQUENCE</scope>
    <source>
        <strain evidence="2">R11</strain>
    </source>
</reference>
<name>A0AB39NCP8_9ACTN</name>
<proteinExistence type="predicted"/>
<dbReference type="AlphaFoldDB" id="A0AB39NCP8"/>
<evidence type="ECO:0000313" key="2">
    <source>
        <dbReference type="EMBL" id="XDQ15714.1"/>
    </source>
</evidence>
<dbReference type="RefSeq" id="WP_369275641.1">
    <property type="nucleotide sequence ID" value="NZ_CP163432.1"/>
</dbReference>
<feature type="region of interest" description="Disordered" evidence="1">
    <location>
        <begin position="39"/>
        <end position="61"/>
    </location>
</feature>
<dbReference type="EMBL" id="CP163432">
    <property type="protein sequence ID" value="XDQ15714.1"/>
    <property type="molecule type" value="Genomic_DNA"/>
</dbReference>
<organism evidence="2">
    <name type="scientific">Streptomyces sp. R11</name>
    <dbReference type="NCBI Taxonomy" id="3238625"/>
    <lineage>
        <taxon>Bacteria</taxon>
        <taxon>Bacillati</taxon>
        <taxon>Actinomycetota</taxon>
        <taxon>Actinomycetes</taxon>
        <taxon>Kitasatosporales</taxon>
        <taxon>Streptomycetaceae</taxon>
        <taxon>Streptomyces</taxon>
    </lineage>
</organism>
<evidence type="ECO:0000256" key="1">
    <source>
        <dbReference type="SAM" id="MobiDB-lite"/>
    </source>
</evidence>
<dbReference type="InterPro" id="IPR045775">
    <property type="entry name" value="DUF6207"/>
</dbReference>
<protein>
    <submittedName>
        <fullName evidence="2">DUF6207 family protein</fullName>
    </submittedName>
</protein>
<sequence length="61" mass="6538">MRPTDEAHAAKPGPAVVEVAACDDQTALAIQEQLAARRQPGEPGIRLRCFPDLRQEPDSGS</sequence>
<accession>A0AB39NCP8</accession>
<feature type="compositionally biased region" description="Basic and acidic residues" evidence="1">
    <location>
        <begin position="49"/>
        <end position="61"/>
    </location>
</feature>